<feature type="region of interest" description="Disordered" evidence="1">
    <location>
        <begin position="50"/>
        <end position="79"/>
    </location>
</feature>
<reference evidence="2" key="1">
    <citation type="submission" date="2021-12" db="EMBL/GenBank/DDBJ databases">
        <title>Prjna785345.</title>
        <authorList>
            <person name="Rujirawat T."/>
            <person name="Krajaejun T."/>
        </authorList>
    </citation>
    <scope>NUCLEOTIDE SEQUENCE</scope>
    <source>
        <strain evidence="2">Pi057C3</strain>
    </source>
</reference>
<evidence type="ECO:0000313" key="3">
    <source>
        <dbReference type="Proteomes" id="UP001209570"/>
    </source>
</evidence>
<dbReference type="Proteomes" id="UP001209570">
    <property type="component" value="Unassembled WGS sequence"/>
</dbReference>
<dbReference type="AlphaFoldDB" id="A0AAD5Q191"/>
<evidence type="ECO:0000256" key="1">
    <source>
        <dbReference type="SAM" id="MobiDB-lite"/>
    </source>
</evidence>
<organism evidence="2 3">
    <name type="scientific">Pythium insidiosum</name>
    <name type="common">Pythiosis disease agent</name>
    <dbReference type="NCBI Taxonomy" id="114742"/>
    <lineage>
        <taxon>Eukaryota</taxon>
        <taxon>Sar</taxon>
        <taxon>Stramenopiles</taxon>
        <taxon>Oomycota</taxon>
        <taxon>Peronosporomycetes</taxon>
        <taxon>Pythiales</taxon>
        <taxon>Pythiaceae</taxon>
        <taxon>Pythium</taxon>
    </lineage>
</organism>
<evidence type="ECO:0008006" key="4">
    <source>
        <dbReference type="Google" id="ProtNLM"/>
    </source>
</evidence>
<evidence type="ECO:0000313" key="2">
    <source>
        <dbReference type="EMBL" id="KAJ0391302.1"/>
    </source>
</evidence>
<gene>
    <name evidence="2" type="ORF">P43SY_011685</name>
</gene>
<accession>A0AAD5Q191</accession>
<feature type="compositionally biased region" description="Low complexity" evidence="1">
    <location>
        <begin position="57"/>
        <end position="72"/>
    </location>
</feature>
<proteinExistence type="predicted"/>
<keyword evidence="3" id="KW-1185">Reference proteome</keyword>
<protein>
    <recommendedName>
        <fullName evidence="4">OTU domain-containing protein</fullName>
    </recommendedName>
</protein>
<comment type="caution">
    <text evidence="2">The sequence shown here is derived from an EMBL/GenBank/DDBJ whole genome shotgun (WGS) entry which is preliminary data.</text>
</comment>
<name>A0AAD5Q191_PYTIN</name>
<dbReference type="EMBL" id="JAKCXM010001138">
    <property type="protein sequence ID" value="KAJ0391302.1"/>
    <property type="molecule type" value="Genomic_DNA"/>
</dbReference>
<sequence length="331" mass="36038">MCLDEAGDDLEMTCGDAPYDADRLDTAETTANTDMPSAREAAALAPRLTAGGRRSGGKAAAASGRVGKASVGCPPRVGLPRASKTPVKFTAQLRDSRILGENPLTGDVELVPAKVTQLTVSRFFAPRRNAARPQHSQLMGPTKTASALDTARPSALPRWSSVKSDLGVTEINTPANGSCYYFAIGAAKINVCPDQFTCRDRKMRREGGYYRREINLAILARLPDLLTTGTFDHEQICRRFLPAGQPQAELIDRMERHFRAAASASCVEVCPVEYWAHEEELLGTAFWFGEPLFVFEVCPDDRVLLQVFHGDNDKKGSSASLTLGVLSRRLH</sequence>